<name>A0AAU9EJX0_9BACT</name>
<proteinExistence type="inferred from homology"/>
<dbReference type="RefSeq" id="WP_338605261.1">
    <property type="nucleotide sequence ID" value="NZ_AP028679.1"/>
</dbReference>
<dbReference type="AlphaFoldDB" id="A0AAU9EJX0"/>
<dbReference type="Proteomes" id="UP001366166">
    <property type="component" value="Chromosome"/>
</dbReference>
<keyword evidence="4" id="KW-1185">Reference proteome</keyword>
<dbReference type="InterPro" id="IPR043144">
    <property type="entry name" value="Mal/L-sulf/L-lact_DH-like_ah"/>
</dbReference>
<protein>
    <submittedName>
        <fullName evidence="3">Sulfolactate dehydrogenase</fullName>
    </submittedName>
</protein>
<evidence type="ECO:0000313" key="3">
    <source>
        <dbReference type="EMBL" id="BEQ13539.1"/>
    </source>
</evidence>
<dbReference type="Pfam" id="PF02615">
    <property type="entry name" value="Ldh_2"/>
    <property type="match status" value="1"/>
</dbReference>
<dbReference type="PANTHER" id="PTHR11091">
    <property type="entry name" value="OXIDOREDUCTASE-RELATED"/>
    <property type="match status" value="1"/>
</dbReference>
<gene>
    <name evidence="3" type="ORF">FAK_06050</name>
</gene>
<dbReference type="EMBL" id="AP028679">
    <property type="protein sequence ID" value="BEQ13539.1"/>
    <property type="molecule type" value="Genomic_DNA"/>
</dbReference>
<dbReference type="SUPFAM" id="SSF89733">
    <property type="entry name" value="L-sulfolactate dehydrogenase-like"/>
    <property type="match status" value="1"/>
</dbReference>
<comment type="similarity">
    <text evidence="1">Belongs to the LDH2/MDH2 oxidoreductase family.</text>
</comment>
<reference evidence="4" key="1">
    <citation type="journal article" date="2023" name="Arch. Microbiol.">
        <title>Desulfoferula mesophilus gen. nov. sp. nov., a mesophilic sulfate-reducing bacterium isolated from a brackish lake sediment.</title>
        <authorList>
            <person name="Watanabe T."/>
            <person name="Yabe T."/>
            <person name="Tsuji J.M."/>
            <person name="Fukui M."/>
        </authorList>
    </citation>
    <scope>NUCLEOTIDE SEQUENCE [LARGE SCALE GENOMIC DNA]</scope>
    <source>
        <strain evidence="4">12FAK</strain>
    </source>
</reference>
<dbReference type="InterPro" id="IPR043143">
    <property type="entry name" value="Mal/L-sulf/L-lact_DH-like_NADP"/>
</dbReference>
<evidence type="ECO:0000313" key="4">
    <source>
        <dbReference type="Proteomes" id="UP001366166"/>
    </source>
</evidence>
<dbReference type="Gene3D" id="3.30.1370.60">
    <property type="entry name" value="Hypothetical oxidoreductase yiak, domain 2"/>
    <property type="match status" value="1"/>
</dbReference>
<dbReference type="GO" id="GO:0016491">
    <property type="term" value="F:oxidoreductase activity"/>
    <property type="evidence" value="ECO:0007669"/>
    <property type="project" value="UniProtKB-KW"/>
</dbReference>
<dbReference type="PANTHER" id="PTHR11091:SF0">
    <property type="entry name" value="MALATE DEHYDROGENASE"/>
    <property type="match status" value="1"/>
</dbReference>
<accession>A0AAU9EJX0</accession>
<organism evidence="3 4">
    <name type="scientific">Desulfoferula mesophila</name>
    <dbReference type="NCBI Taxonomy" id="3058419"/>
    <lineage>
        <taxon>Bacteria</taxon>
        <taxon>Pseudomonadati</taxon>
        <taxon>Thermodesulfobacteriota</taxon>
        <taxon>Desulfarculia</taxon>
        <taxon>Desulfarculales</taxon>
        <taxon>Desulfarculaceae</taxon>
        <taxon>Desulfoferula</taxon>
    </lineage>
</organism>
<dbReference type="InterPro" id="IPR036111">
    <property type="entry name" value="Mal/L-sulfo/L-lacto_DH-like_sf"/>
</dbReference>
<dbReference type="KEGG" id="dmp:FAK_06050"/>
<dbReference type="Gene3D" id="1.10.1530.10">
    <property type="match status" value="1"/>
</dbReference>
<sequence length="336" mass="34756">MSGKTLTLEKAHGLVVQALVKHRTDPANAALVADALVAAEADGQKGHGLSRLPSYCGQAASGKVDGFATPQVQPAAAAALRVDARHGFAYPAMALAVEKLSELTPTSGVAVAAVFNSHHCGLAGYHVEALARRGLVGLLFANTPQAIAPWGGSRGLFGTNPIAFAVPREKHDPMVIDLSLSKVARGKIMFAKQEGQAIPEGWAVDAAGKPTTDPVAALAGTMLPMGDAKGAALVLMVEILAAVLTGSHFGFEATSFFDAEGEPPSVGQLLLAMAPGPVSGGAFASRLETLLAAILDQEGTRLPGDRRLGLREKAQKEGLALTDQQYEQLQRLAADH</sequence>
<evidence type="ECO:0000256" key="2">
    <source>
        <dbReference type="ARBA" id="ARBA00023002"/>
    </source>
</evidence>
<dbReference type="InterPro" id="IPR003767">
    <property type="entry name" value="Malate/L-lactate_DH-like"/>
</dbReference>
<keyword evidence="2" id="KW-0560">Oxidoreductase</keyword>
<evidence type="ECO:0000256" key="1">
    <source>
        <dbReference type="ARBA" id="ARBA00006056"/>
    </source>
</evidence>